<reference evidence="3 4" key="1">
    <citation type="submission" date="2020-08" db="EMBL/GenBank/DDBJ databases">
        <title>Genomic Encyclopedia of Type Strains, Phase IV (KMG-IV): sequencing the most valuable type-strain genomes for metagenomic binning, comparative biology and taxonomic classification.</title>
        <authorList>
            <person name="Goeker M."/>
        </authorList>
    </citation>
    <scope>NUCLEOTIDE SEQUENCE [LARGE SCALE GENOMIC DNA]</scope>
    <source>
        <strain evidence="3 4">DSM 29007</strain>
    </source>
</reference>
<dbReference type="AlphaFoldDB" id="A0A841H1V0"/>
<feature type="chain" id="PRO_5032340126" description="Lipoprotein" evidence="2">
    <location>
        <begin position="25"/>
        <end position="558"/>
    </location>
</feature>
<evidence type="ECO:0000313" key="3">
    <source>
        <dbReference type="EMBL" id="MBB6072105.1"/>
    </source>
</evidence>
<evidence type="ECO:0000256" key="2">
    <source>
        <dbReference type="SAM" id="SignalP"/>
    </source>
</evidence>
<sequence length="558" mass="59266">MNIARRTRPVLAAAALAAALGACAPGHGLPSMPAPETLPPGSPLASQTLAPWDAWLRHYMMTGQADSAVILLRGGAGPRDELVRRLQLAVVLHEAGRWRESNEALDWAEAETERRYTRSISQGAGALLVNDASIAYVPPPAERAMLPYYRMLNDLALGEAESAAVEGRRAGAYFTQLRDADGRQPCVGEGLVEYLAGISFGQAGAAQDALVSFRQAERAFDDCPGAGAPADLGARLYAAARRTGVAAVADSAARRYRLSAAPADTAAGEVVVMVQHGWVAHRSNADLHVPIFAAQADGLSNGDPAALVDLLLHTAENLVEQAQWGESWEEHPVQQVADALDGAYIMKLAWPVYRLESCSAQDVRVVIGGDTVNAPVAGDLSSAVLARWEGTRASALGRMMLRGTAKYLATRAIERKAEKEGGEEVGWLAGRLANFAGNRLERADTRSWSLLPDRVSVARISLHPGEHDVRIEVMGDDGETRWIDVGTVTVRAGQTSVVAQRVWGGEMGDLATRSPQMREAHARRESAPADTVPAVDAQPAGAAAPMEVASKAKSSTEP</sequence>
<dbReference type="Proteomes" id="UP000582837">
    <property type="component" value="Unassembled WGS sequence"/>
</dbReference>
<organism evidence="3 4">
    <name type="scientific">Longimicrobium terrae</name>
    <dbReference type="NCBI Taxonomy" id="1639882"/>
    <lineage>
        <taxon>Bacteria</taxon>
        <taxon>Pseudomonadati</taxon>
        <taxon>Gemmatimonadota</taxon>
        <taxon>Longimicrobiia</taxon>
        <taxon>Longimicrobiales</taxon>
        <taxon>Longimicrobiaceae</taxon>
        <taxon>Longimicrobium</taxon>
    </lineage>
</organism>
<keyword evidence="4" id="KW-1185">Reference proteome</keyword>
<evidence type="ECO:0000313" key="4">
    <source>
        <dbReference type="Proteomes" id="UP000582837"/>
    </source>
</evidence>
<keyword evidence="2" id="KW-0732">Signal</keyword>
<dbReference type="PROSITE" id="PS51257">
    <property type="entry name" value="PROKAR_LIPOPROTEIN"/>
    <property type="match status" value="1"/>
</dbReference>
<evidence type="ECO:0000256" key="1">
    <source>
        <dbReference type="SAM" id="MobiDB-lite"/>
    </source>
</evidence>
<feature type="compositionally biased region" description="Low complexity" evidence="1">
    <location>
        <begin position="532"/>
        <end position="549"/>
    </location>
</feature>
<comment type="caution">
    <text evidence="3">The sequence shown here is derived from an EMBL/GenBank/DDBJ whole genome shotgun (WGS) entry which is preliminary data.</text>
</comment>
<feature type="compositionally biased region" description="Basic and acidic residues" evidence="1">
    <location>
        <begin position="516"/>
        <end position="527"/>
    </location>
</feature>
<evidence type="ECO:0008006" key="5">
    <source>
        <dbReference type="Google" id="ProtNLM"/>
    </source>
</evidence>
<gene>
    <name evidence="3" type="ORF">HNQ61_003766</name>
</gene>
<dbReference type="EMBL" id="JACHIA010000012">
    <property type="protein sequence ID" value="MBB6072105.1"/>
    <property type="molecule type" value="Genomic_DNA"/>
</dbReference>
<proteinExistence type="predicted"/>
<feature type="region of interest" description="Disordered" evidence="1">
    <location>
        <begin position="513"/>
        <end position="558"/>
    </location>
</feature>
<protein>
    <recommendedName>
        <fullName evidence="5">Lipoprotein</fullName>
    </recommendedName>
</protein>
<accession>A0A841H1V0</accession>
<dbReference type="RefSeq" id="WP_170034748.1">
    <property type="nucleotide sequence ID" value="NZ_JABDTL010000001.1"/>
</dbReference>
<name>A0A841H1V0_9BACT</name>
<feature type="signal peptide" evidence="2">
    <location>
        <begin position="1"/>
        <end position="24"/>
    </location>
</feature>